<dbReference type="Gene3D" id="1.10.3370.10">
    <property type="entry name" value="SecY subunit domain"/>
    <property type="match status" value="1"/>
</dbReference>
<evidence type="ECO:0000313" key="10">
    <source>
        <dbReference type="Proteomes" id="UP000289886"/>
    </source>
</evidence>
<protein>
    <submittedName>
        <fullName evidence="9">Protein transport protein Sec61 subunit alpha-like 1</fullName>
    </submittedName>
</protein>
<comment type="caution">
    <text evidence="9">The sequence shown here is derived from an EMBL/GenBank/DDBJ whole genome shotgun (WGS) entry which is preliminary data.</text>
</comment>
<keyword evidence="4" id="KW-0812">Transmembrane</keyword>
<keyword evidence="3" id="KW-0813">Transport</keyword>
<dbReference type="GO" id="GO:0016020">
    <property type="term" value="C:membrane"/>
    <property type="evidence" value="ECO:0007669"/>
    <property type="project" value="UniProtKB-SubCell"/>
</dbReference>
<evidence type="ECO:0000256" key="1">
    <source>
        <dbReference type="ARBA" id="ARBA00004141"/>
    </source>
</evidence>
<sequence>MAVWKAASLQTHCRRSSLYLNEQAEQRQREQALWFLCHRVVGAPLQCLCLLSSTDRSVPSCDCLSQTLPPACSFPSEQCRAEHQWKDKIIFVTKEDHETPSSAELIAEDPNDPYEDQGTLMELGISPIVTSGLIMQLLAGAKIIEVGDTPKDRALFNGAVFAFAWQADVAHKLRAWDLKQTKG</sequence>
<name>A0A444V1S7_ACIRT</name>
<dbReference type="InterPro" id="IPR023201">
    <property type="entry name" value="SecY_dom_sf"/>
</dbReference>
<keyword evidence="8" id="KW-0472">Membrane</keyword>
<proteinExistence type="inferred from homology"/>
<dbReference type="PROSITE" id="PS00755">
    <property type="entry name" value="SECY_1"/>
    <property type="match status" value="1"/>
</dbReference>
<evidence type="ECO:0000256" key="4">
    <source>
        <dbReference type="ARBA" id="ARBA00022692"/>
    </source>
</evidence>
<dbReference type="PANTHER" id="PTHR10906">
    <property type="entry name" value="SECY/SEC61-ALPHA FAMILY MEMBER"/>
    <property type="match status" value="1"/>
</dbReference>
<evidence type="ECO:0000256" key="6">
    <source>
        <dbReference type="ARBA" id="ARBA00022989"/>
    </source>
</evidence>
<evidence type="ECO:0000256" key="3">
    <source>
        <dbReference type="ARBA" id="ARBA00022448"/>
    </source>
</evidence>
<dbReference type="SUPFAM" id="SSF103491">
    <property type="entry name" value="Preprotein translocase SecY subunit"/>
    <property type="match status" value="1"/>
</dbReference>
<keyword evidence="5" id="KW-0653">Protein transport</keyword>
<comment type="similarity">
    <text evidence="2">Belongs to the SecY/SEC61-alpha family.</text>
</comment>
<evidence type="ECO:0000256" key="5">
    <source>
        <dbReference type="ARBA" id="ARBA00022927"/>
    </source>
</evidence>
<comment type="subcellular location">
    <subcellularLocation>
        <location evidence="1">Membrane</location>
        <topology evidence="1">Multi-pass membrane protein</topology>
    </subcellularLocation>
</comment>
<dbReference type="AlphaFoldDB" id="A0A444V1S7"/>
<evidence type="ECO:0000313" key="9">
    <source>
        <dbReference type="EMBL" id="RXM94411.1"/>
    </source>
</evidence>
<dbReference type="GO" id="GO:0015031">
    <property type="term" value="P:protein transport"/>
    <property type="evidence" value="ECO:0007669"/>
    <property type="project" value="UniProtKB-KW"/>
</dbReference>
<keyword evidence="7" id="KW-0811">Translocation</keyword>
<evidence type="ECO:0000256" key="7">
    <source>
        <dbReference type="ARBA" id="ARBA00023010"/>
    </source>
</evidence>
<organism evidence="9 10">
    <name type="scientific">Acipenser ruthenus</name>
    <name type="common">Sterlet sturgeon</name>
    <dbReference type="NCBI Taxonomy" id="7906"/>
    <lineage>
        <taxon>Eukaryota</taxon>
        <taxon>Metazoa</taxon>
        <taxon>Chordata</taxon>
        <taxon>Craniata</taxon>
        <taxon>Vertebrata</taxon>
        <taxon>Euteleostomi</taxon>
        <taxon>Actinopterygii</taxon>
        <taxon>Chondrostei</taxon>
        <taxon>Acipenseriformes</taxon>
        <taxon>Acipenseridae</taxon>
        <taxon>Acipenser</taxon>
    </lineage>
</organism>
<reference evidence="9 10" key="1">
    <citation type="submission" date="2019-01" db="EMBL/GenBank/DDBJ databases">
        <title>Draft Genome and Complete Hox-Cluster Characterization of the Sterlet Sturgeon (Acipenser ruthenus).</title>
        <authorList>
            <person name="Wei Q."/>
        </authorList>
    </citation>
    <scope>NUCLEOTIDE SEQUENCE [LARGE SCALE GENOMIC DNA]</scope>
    <source>
        <strain evidence="9">WHYD16114868_AA</strain>
        <tissue evidence="9">Blood</tissue>
    </source>
</reference>
<dbReference type="EMBL" id="SCEB01003408">
    <property type="protein sequence ID" value="RXM94411.1"/>
    <property type="molecule type" value="Genomic_DNA"/>
</dbReference>
<evidence type="ECO:0000256" key="8">
    <source>
        <dbReference type="ARBA" id="ARBA00023136"/>
    </source>
</evidence>
<dbReference type="Proteomes" id="UP000289886">
    <property type="component" value="Unassembled WGS sequence"/>
</dbReference>
<dbReference type="InterPro" id="IPR030659">
    <property type="entry name" value="SecY_CS"/>
</dbReference>
<dbReference type="InterPro" id="IPR002208">
    <property type="entry name" value="SecY/SEC61-alpha"/>
</dbReference>
<keyword evidence="6" id="KW-1133">Transmembrane helix</keyword>
<gene>
    <name evidence="9" type="ORF">EOD39_18018</name>
</gene>
<accession>A0A444V1S7</accession>
<keyword evidence="10" id="KW-1185">Reference proteome</keyword>
<evidence type="ECO:0000256" key="2">
    <source>
        <dbReference type="ARBA" id="ARBA00005751"/>
    </source>
</evidence>